<dbReference type="PRINTS" id="PR00260">
    <property type="entry name" value="CHEMTRNSDUCR"/>
</dbReference>
<dbReference type="Proteomes" id="UP000030475">
    <property type="component" value="Unassembled WGS sequence"/>
</dbReference>
<feature type="signal peptide" evidence="5">
    <location>
        <begin position="1"/>
        <end position="24"/>
    </location>
</feature>
<dbReference type="Pfam" id="PF00672">
    <property type="entry name" value="HAMP"/>
    <property type="match status" value="1"/>
</dbReference>
<evidence type="ECO:0000256" key="5">
    <source>
        <dbReference type="SAM" id="SignalP"/>
    </source>
</evidence>
<sequence length="542" mass="56487">MKLRRKIPLAFATALVLTSASAFYGIHALNRSLDTYGTTVRQNVANERTVSATLVAFKLQVQEWKDTLLRGKDPAKLDKYWRAFQQREQTVDALAAELKAKLPDGESRGLIEQFASAHAEMGQGYRKGFEAFRASGFDPSAGDQAVAGVDRAPAVLLEKAARDIAADSARVSADAASDAAHATAISIAATLALFALSLAGGVWFGGTVTRPLERALACVRRVATGDLSTPIDARGRDEIAELLAALKDMQASLSHVVRDVRHNADGVATASAQIASGNLDLSSRTEEQAASLEETAASMDELTSTVRRNAEHAQHACAVAAGASTKAARGGDVMRQVVDTMRGIADSSGKVAEIIAVIDGIAFQTNILALNAAVEAARAGEQGRGFAVVAGEVRTLAQRSATAAREIKTLIEQSTERVGAGSALVDDAGRIIGEIVDSVRQVTGIVSEIAAASNEQSVGIEQVNRAVAQMDNVTQQNAALVEEASAAAHALAEQAHALHGAVAVFSLHGERAGERGCAHAGQPAVEAAHDSPRTPLPVVAPA</sequence>
<feature type="chain" id="PRO_5041232277" evidence="5">
    <location>
        <begin position="25"/>
        <end position="542"/>
    </location>
</feature>
<dbReference type="SMART" id="SM00283">
    <property type="entry name" value="MA"/>
    <property type="match status" value="1"/>
</dbReference>
<dbReference type="GO" id="GO:0005886">
    <property type="term" value="C:plasma membrane"/>
    <property type="evidence" value="ECO:0007669"/>
    <property type="project" value="TreeGrafter"/>
</dbReference>
<accession>A0AA40JF94</accession>
<name>A0AA40JF94_BURPE</name>
<dbReference type="RefSeq" id="WP_038739681.1">
    <property type="nucleotide sequence ID" value="NZ_KN323089.1"/>
</dbReference>
<evidence type="ECO:0000256" key="1">
    <source>
        <dbReference type="ARBA" id="ARBA00004370"/>
    </source>
</evidence>
<evidence type="ECO:0000313" key="9">
    <source>
        <dbReference type="Proteomes" id="UP000030475"/>
    </source>
</evidence>
<dbReference type="CDD" id="cd11386">
    <property type="entry name" value="MCP_signal"/>
    <property type="match status" value="1"/>
</dbReference>
<dbReference type="Pfam" id="PF00015">
    <property type="entry name" value="MCPsignal"/>
    <property type="match status" value="1"/>
</dbReference>
<dbReference type="PANTHER" id="PTHR43531">
    <property type="entry name" value="PROTEIN ICFG"/>
    <property type="match status" value="1"/>
</dbReference>
<dbReference type="InterPro" id="IPR051310">
    <property type="entry name" value="MCP_chemotaxis"/>
</dbReference>
<dbReference type="CDD" id="cd06225">
    <property type="entry name" value="HAMP"/>
    <property type="match status" value="1"/>
</dbReference>
<comment type="caution">
    <text evidence="8">The sequence shown here is derived from an EMBL/GenBank/DDBJ whole genome shotgun (WGS) entry which is preliminary data.</text>
</comment>
<dbReference type="InterPro" id="IPR003660">
    <property type="entry name" value="HAMP_dom"/>
</dbReference>
<evidence type="ECO:0000256" key="4">
    <source>
        <dbReference type="PROSITE-ProRule" id="PRU00284"/>
    </source>
</evidence>
<proteinExistence type="inferred from homology"/>
<evidence type="ECO:0000259" key="7">
    <source>
        <dbReference type="PROSITE" id="PS50885"/>
    </source>
</evidence>
<dbReference type="SUPFAM" id="SSF58104">
    <property type="entry name" value="Methyl-accepting chemotaxis protein (MCP) signaling domain"/>
    <property type="match status" value="1"/>
</dbReference>
<evidence type="ECO:0000256" key="2">
    <source>
        <dbReference type="ARBA" id="ARBA00022481"/>
    </source>
</evidence>
<protein>
    <submittedName>
        <fullName evidence="8">Methyl-accepting chemotaxis (MCP) signaling domain protein</fullName>
    </submittedName>
</protein>
<dbReference type="GO" id="GO:0007165">
    <property type="term" value="P:signal transduction"/>
    <property type="evidence" value="ECO:0007669"/>
    <property type="project" value="UniProtKB-KW"/>
</dbReference>
<dbReference type="PANTHER" id="PTHR43531:SF14">
    <property type="entry name" value="METHYL-ACCEPTING CHEMOTAXIS PROTEIN I-RELATED"/>
    <property type="match status" value="1"/>
</dbReference>
<dbReference type="AlphaFoldDB" id="A0AA40JF94"/>
<dbReference type="InterPro" id="IPR004089">
    <property type="entry name" value="MCPsignal_dom"/>
</dbReference>
<gene>
    <name evidence="8" type="ORF">Y036_4862</name>
</gene>
<keyword evidence="2" id="KW-0488">Methylation</keyword>
<evidence type="ECO:0000259" key="6">
    <source>
        <dbReference type="PROSITE" id="PS50111"/>
    </source>
</evidence>
<keyword evidence="4" id="KW-0807">Transducer</keyword>
<dbReference type="PROSITE" id="PS50111">
    <property type="entry name" value="CHEMOTAXIS_TRANSDUC_2"/>
    <property type="match status" value="1"/>
</dbReference>
<dbReference type="SMART" id="SM00304">
    <property type="entry name" value="HAMP"/>
    <property type="match status" value="1"/>
</dbReference>
<dbReference type="GO" id="GO:0006935">
    <property type="term" value="P:chemotaxis"/>
    <property type="evidence" value="ECO:0007669"/>
    <property type="project" value="InterPro"/>
</dbReference>
<reference evidence="8 9" key="1">
    <citation type="submission" date="2014-08" db="EMBL/GenBank/DDBJ databases">
        <authorList>
            <person name="Bunnell A."/>
            <person name="Chain P.S."/>
            <person name="Chertkov O."/>
            <person name="Currie B.J."/>
            <person name="Daligault H.E."/>
            <person name="Davenport K.W."/>
            <person name="Davis C."/>
            <person name="Gleasner C.D."/>
            <person name="Johnson S.L."/>
            <person name="Kaestli M."/>
            <person name="Koren S."/>
            <person name="Kunde Y.A."/>
            <person name="Mayo M."/>
            <person name="McMurry K.K."/>
            <person name="Price E.P."/>
            <person name="Reitenga K.G."/>
            <person name="Robison R."/>
            <person name="Rosovitz M.J."/>
            <person name="Sarovich D.S."/>
            <person name="Teshima H."/>
        </authorList>
    </citation>
    <scope>NUCLEOTIDE SEQUENCE [LARGE SCALE GENOMIC DNA]</scope>
    <source>
        <strain evidence="8 9">MSHR44</strain>
    </source>
</reference>
<dbReference type="FunFam" id="1.10.287.950:FF:000001">
    <property type="entry name" value="Methyl-accepting chemotaxis sensory transducer"/>
    <property type="match status" value="1"/>
</dbReference>
<evidence type="ECO:0000313" key="8">
    <source>
        <dbReference type="EMBL" id="KGX10876.1"/>
    </source>
</evidence>
<comment type="similarity">
    <text evidence="3">Belongs to the methyl-accepting chemotaxis (MCP) protein family.</text>
</comment>
<keyword evidence="5" id="KW-0732">Signal</keyword>
<dbReference type="Gene3D" id="1.10.287.950">
    <property type="entry name" value="Methyl-accepting chemotaxis protein"/>
    <property type="match status" value="1"/>
</dbReference>
<organism evidence="8 9">
    <name type="scientific">Burkholderia pseudomallei</name>
    <name type="common">Pseudomonas pseudomallei</name>
    <dbReference type="NCBI Taxonomy" id="28450"/>
    <lineage>
        <taxon>Bacteria</taxon>
        <taxon>Pseudomonadati</taxon>
        <taxon>Pseudomonadota</taxon>
        <taxon>Betaproteobacteria</taxon>
        <taxon>Burkholderiales</taxon>
        <taxon>Burkholderiaceae</taxon>
        <taxon>Burkholderia</taxon>
        <taxon>pseudomallei group</taxon>
    </lineage>
</organism>
<comment type="subcellular location">
    <subcellularLocation>
        <location evidence="1">Membrane</location>
    </subcellularLocation>
</comment>
<dbReference type="InterPro" id="IPR004090">
    <property type="entry name" value="Chemotax_Me-accpt_rcpt"/>
</dbReference>
<dbReference type="PROSITE" id="PS50885">
    <property type="entry name" value="HAMP"/>
    <property type="match status" value="1"/>
</dbReference>
<evidence type="ECO:0000256" key="3">
    <source>
        <dbReference type="ARBA" id="ARBA00029447"/>
    </source>
</evidence>
<feature type="domain" description="HAMP" evidence="7">
    <location>
        <begin position="206"/>
        <end position="258"/>
    </location>
</feature>
<feature type="domain" description="Methyl-accepting transducer" evidence="6">
    <location>
        <begin position="263"/>
        <end position="492"/>
    </location>
</feature>
<dbReference type="EMBL" id="JQIM01000009">
    <property type="protein sequence ID" value="KGX10876.1"/>
    <property type="molecule type" value="Genomic_DNA"/>
</dbReference>
<dbReference type="GO" id="GO:0004888">
    <property type="term" value="F:transmembrane signaling receptor activity"/>
    <property type="evidence" value="ECO:0007669"/>
    <property type="project" value="InterPro"/>
</dbReference>